<dbReference type="AlphaFoldDB" id="R0JM94"/>
<keyword evidence="3" id="KW-1185">Reference proteome</keyword>
<sequence length="285" mass="32306">MLFSRTLRDREEDSTQRTCCKWLPNRAQMHTEGFQLPGSSSQLRSKQTQAFTRKTFELNQEKVLLQPGILKLQDCPTAEHCSQMHFVTSCQTLSGMPHFHHLLAEKHAQTDSKVRSQQRNRAGKHPVGTSMLIGSTELAALAPSGLQCTFDTLMSSELLKKAPWPLQRRGHQHRAHGNGAASAGHDGCLKLFRSLSLDKDTLFCINLSNSVAFTEIHYCQATSPPLLSEDAFRAFNRWFKAYQRKDRFPKNITFSILKEQSPNPLCQCNVHQPSTLLKVNTRNFK</sequence>
<reference evidence="3" key="1">
    <citation type="journal article" date="2013" name="Nat. Genet.">
        <title>The duck genome and transcriptome provide insight into an avian influenza virus reservoir species.</title>
        <authorList>
            <person name="Huang Y."/>
            <person name="Li Y."/>
            <person name="Burt D.W."/>
            <person name="Chen H."/>
            <person name="Zhang Y."/>
            <person name="Qian W."/>
            <person name="Kim H."/>
            <person name="Gan S."/>
            <person name="Zhao Y."/>
            <person name="Li J."/>
            <person name="Yi K."/>
            <person name="Feng H."/>
            <person name="Zhu P."/>
            <person name="Li B."/>
            <person name="Liu Q."/>
            <person name="Fairley S."/>
            <person name="Magor K.E."/>
            <person name="Du Z."/>
            <person name="Hu X."/>
            <person name="Goodman L."/>
            <person name="Tafer H."/>
            <person name="Vignal A."/>
            <person name="Lee T."/>
            <person name="Kim K.W."/>
            <person name="Sheng Z."/>
            <person name="An Y."/>
            <person name="Searle S."/>
            <person name="Herrero J."/>
            <person name="Groenen M.A."/>
            <person name="Crooijmans R.P."/>
            <person name="Faraut T."/>
            <person name="Cai Q."/>
            <person name="Webster R.G."/>
            <person name="Aldridge J.R."/>
            <person name="Warren W.C."/>
            <person name="Bartschat S."/>
            <person name="Kehr S."/>
            <person name="Marz M."/>
            <person name="Stadler P.F."/>
            <person name="Smith J."/>
            <person name="Kraus R.H."/>
            <person name="Zhao Y."/>
            <person name="Ren L."/>
            <person name="Fei J."/>
            <person name="Morisson M."/>
            <person name="Kaiser P."/>
            <person name="Griffin D.K."/>
            <person name="Rao M."/>
            <person name="Pitel F."/>
            <person name="Wang J."/>
            <person name="Li N."/>
        </authorList>
    </citation>
    <scope>NUCLEOTIDE SEQUENCE [LARGE SCALE GENOMIC DNA]</scope>
</reference>
<gene>
    <name evidence="2" type="ORF">Anapl_08714</name>
</gene>
<evidence type="ECO:0000256" key="1">
    <source>
        <dbReference type="SAM" id="MobiDB-lite"/>
    </source>
</evidence>
<evidence type="ECO:0000313" key="2">
    <source>
        <dbReference type="EMBL" id="EOA98241.1"/>
    </source>
</evidence>
<organism evidence="2 3">
    <name type="scientific">Anas platyrhynchos</name>
    <name type="common">Mallard</name>
    <name type="synonym">Anas boschas</name>
    <dbReference type="NCBI Taxonomy" id="8839"/>
    <lineage>
        <taxon>Eukaryota</taxon>
        <taxon>Metazoa</taxon>
        <taxon>Chordata</taxon>
        <taxon>Craniata</taxon>
        <taxon>Vertebrata</taxon>
        <taxon>Euteleostomi</taxon>
        <taxon>Archelosauria</taxon>
        <taxon>Archosauria</taxon>
        <taxon>Dinosauria</taxon>
        <taxon>Saurischia</taxon>
        <taxon>Theropoda</taxon>
        <taxon>Coelurosauria</taxon>
        <taxon>Aves</taxon>
        <taxon>Neognathae</taxon>
        <taxon>Galloanserae</taxon>
        <taxon>Anseriformes</taxon>
        <taxon>Anatidae</taxon>
        <taxon>Anatinae</taxon>
        <taxon>Anas</taxon>
    </lineage>
</organism>
<accession>R0JM94</accession>
<evidence type="ECO:0000313" key="3">
    <source>
        <dbReference type="Proteomes" id="UP000296049"/>
    </source>
</evidence>
<dbReference type="Proteomes" id="UP000296049">
    <property type="component" value="Unassembled WGS sequence"/>
</dbReference>
<proteinExistence type="predicted"/>
<dbReference type="EMBL" id="KB743530">
    <property type="protein sequence ID" value="EOA98241.1"/>
    <property type="molecule type" value="Genomic_DNA"/>
</dbReference>
<protein>
    <submittedName>
        <fullName evidence="2">Uncharacterized protein</fullName>
    </submittedName>
</protein>
<name>R0JM94_ANAPL</name>
<feature type="region of interest" description="Disordered" evidence="1">
    <location>
        <begin position="107"/>
        <end position="129"/>
    </location>
</feature>